<dbReference type="SUPFAM" id="SSF109854">
    <property type="entry name" value="DinB/YfiT-like putative metalloenzymes"/>
    <property type="match status" value="1"/>
</dbReference>
<proteinExistence type="predicted"/>
<sequence>MQPFDLDTAADELAVVVAGIRDDQLDAATPCAGMTVGDLLDHVVGLTEAFRQAATKESVGNSASPPPGGRENLAPDWRTRIPAQLKALVAAWREPDAWEGDTEAGGVQADAGVMAMIALDELVIHGWDLARATGQDFTCADPDTTILFEFLRETPPEGTPGLFGPSVPIPSDAPLFDRVLGFTGREPSWPN</sequence>
<dbReference type="InterPro" id="IPR024344">
    <property type="entry name" value="MDMPI_metal-binding"/>
</dbReference>
<protein>
    <submittedName>
        <fullName evidence="3">Uncharacterized protein (TIGR03086 family)</fullName>
    </submittedName>
</protein>
<accession>A0A366DLF6</accession>
<dbReference type="RefSeq" id="WP_067506150.1">
    <property type="nucleotide sequence ID" value="NZ_QNRE01000005.1"/>
</dbReference>
<dbReference type="NCBIfam" id="TIGR03086">
    <property type="entry name" value="TIGR03086 family metal-binding protein"/>
    <property type="match status" value="1"/>
</dbReference>
<dbReference type="Proteomes" id="UP000252586">
    <property type="component" value="Unassembled WGS sequence"/>
</dbReference>
<dbReference type="GO" id="GO:0046872">
    <property type="term" value="F:metal ion binding"/>
    <property type="evidence" value="ECO:0007669"/>
    <property type="project" value="InterPro"/>
</dbReference>
<evidence type="ECO:0000313" key="4">
    <source>
        <dbReference type="Proteomes" id="UP000252586"/>
    </source>
</evidence>
<feature type="domain" description="Mycothiol-dependent maleylpyruvate isomerase metal-binding" evidence="2">
    <location>
        <begin position="7"/>
        <end position="130"/>
    </location>
</feature>
<keyword evidence="4" id="KW-1185">Reference proteome</keyword>
<dbReference type="Pfam" id="PF11716">
    <property type="entry name" value="MDMPI_N"/>
    <property type="match status" value="1"/>
</dbReference>
<dbReference type="EMBL" id="QNRE01000005">
    <property type="protein sequence ID" value="RBO90775.1"/>
    <property type="molecule type" value="Genomic_DNA"/>
</dbReference>
<comment type="caution">
    <text evidence="3">The sequence shown here is derived from an EMBL/GenBank/DDBJ whole genome shotgun (WGS) entry which is preliminary data.</text>
</comment>
<dbReference type="NCBIfam" id="TIGR03083">
    <property type="entry name" value="maleylpyruvate isomerase family mycothiol-dependent enzyme"/>
    <property type="match status" value="1"/>
</dbReference>
<dbReference type="AlphaFoldDB" id="A0A366DLF6"/>
<gene>
    <name evidence="3" type="ORF">DFR74_105177</name>
</gene>
<dbReference type="InterPro" id="IPR017520">
    <property type="entry name" value="CHP03086"/>
</dbReference>
<evidence type="ECO:0000259" key="2">
    <source>
        <dbReference type="Pfam" id="PF11716"/>
    </source>
</evidence>
<evidence type="ECO:0000313" key="3">
    <source>
        <dbReference type="EMBL" id="RBO90775.1"/>
    </source>
</evidence>
<dbReference type="OrthoDB" id="5185819at2"/>
<evidence type="ECO:0000256" key="1">
    <source>
        <dbReference type="SAM" id="MobiDB-lite"/>
    </source>
</evidence>
<dbReference type="InterPro" id="IPR017517">
    <property type="entry name" value="Maleyloyr_isom"/>
</dbReference>
<reference evidence="3 4" key="1">
    <citation type="submission" date="2018-06" db="EMBL/GenBank/DDBJ databases">
        <title>Genomic Encyclopedia of Type Strains, Phase IV (KMG-IV): sequencing the most valuable type-strain genomes for metagenomic binning, comparative biology and taxonomic classification.</title>
        <authorList>
            <person name="Goeker M."/>
        </authorList>
    </citation>
    <scope>NUCLEOTIDE SEQUENCE [LARGE SCALE GENOMIC DNA]</scope>
    <source>
        <strain evidence="3 4">DSM 44599</strain>
    </source>
</reference>
<organism evidence="3 4">
    <name type="scientific">Nocardia puris</name>
    <dbReference type="NCBI Taxonomy" id="208602"/>
    <lineage>
        <taxon>Bacteria</taxon>
        <taxon>Bacillati</taxon>
        <taxon>Actinomycetota</taxon>
        <taxon>Actinomycetes</taxon>
        <taxon>Mycobacteriales</taxon>
        <taxon>Nocardiaceae</taxon>
        <taxon>Nocardia</taxon>
    </lineage>
</organism>
<dbReference type="InterPro" id="IPR034660">
    <property type="entry name" value="DinB/YfiT-like"/>
</dbReference>
<name>A0A366DLF6_9NOCA</name>
<feature type="region of interest" description="Disordered" evidence="1">
    <location>
        <begin position="55"/>
        <end position="75"/>
    </location>
</feature>
<dbReference type="Gene3D" id="1.20.120.450">
    <property type="entry name" value="dinb family like domain"/>
    <property type="match status" value="1"/>
</dbReference>